<keyword evidence="7" id="KW-1185">Reference proteome</keyword>
<evidence type="ECO:0000256" key="1">
    <source>
        <dbReference type="ARBA" id="ARBA00022670"/>
    </source>
</evidence>
<keyword evidence="4" id="KW-0175">Coiled coil</keyword>
<dbReference type="OrthoDB" id="302174at2759"/>
<dbReference type="Pfam" id="PF02902">
    <property type="entry name" value="Peptidase_C48"/>
    <property type="match status" value="1"/>
</dbReference>
<feature type="domain" description="Ubiquitin-like protease family profile" evidence="5">
    <location>
        <begin position="111"/>
        <end position="260"/>
    </location>
</feature>
<accession>A0A8S1S9L6</accession>
<keyword evidence="3" id="KW-0788">Thiol protease</keyword>
<evidence type="ECO:0000256" key="4">
    <source>
        <dbReference type="SAM" id="Coils"/>
    </source>
</evidence>
<evidence type="ECO:0000313" key="7">
    <source>
        <dbReference type="Proteomes" id="UP000683925"/>
    </source>
</evidence>
<comment type="caution">
    <text evidence="6">The sequence shown here is derived from an EMBL/GenBank/DDBJ whole genome shotgun (WGS) entry which is preliminary data.</text>
</comment>
<gene>
    <name evidence="6" type="ORF">POCTA_138.1.T0070415</name>
</gene>
<sequence length="293" mass="34645">MQFWSNITRIASKIKEKCLSLIKPPDPLQGLKEQLQDINQMEDQYQEIKNKLDELSLESQETANLQNEDKEISKESENYQIAIKQVYSTLTKKQREFYKLLTEEEYNKVLAALKTPQYSRLKPGVWLNDEIINNFTKLLDFENGTVILNSFQFDLLIKADDNKFKRISQKAKIDQNTKQILAPFNQNNVHWYTFQIDFEQSVITIYDSMKRSNYSQLFNNLVEMAERIKNQEYELKVANCPQQSNSHDCGVFTLKNIWILSKYPQAKLQVYYDQSTIFYDRILICNSLLQQKI</sequence>
<evidence type="ECO:0000313" key="6">
    <source>
        <dbReference type="EMBL" id="CAD8136485.1"/>
    </source>
</evidence>
<feature type="coiled-coil region" evidence="4">
    <location>
        <begin position="28"/>
        <end position="68"/>
    </location>
</feature>
<dbReference type="PANTHER" id="PTHR12606">
    <property type="entry name" value="SENTRIN/SUMO-SPECIFIC PROTEASE"/>
    <property type="match status" value="1"/>
</dbReference>
<dbReference type="AlphaFoldDB" id="A0A8S1S9L6"/>
<dbReference type="GO" id="GO:0006508">
    <property type="term" value="P:proteolysis"/>
    <property type="evidence" value="ECO:0007669"/>
    <property type="project" value="UniProtKB-KW"/>
</dbReference>
<evidence type="ECO:0000256" key="3">
    <source>
        <dbReference type="ARBA" id="ARBA00022807"/>
    </source>
</evidence>
<organism evidence="6 7">
    <name type="scientific">Paramecium octaurelia</name>
    <dbReference type="NCBI Taxonomy" id="43137"/>
    <lineage>
        <taxon>Eukaryota</taxon>
        <taxon>Sar</taxon>
        <taxon>Alveolata</taxon>
        <taxon>Ciliophora</taxon>
        <taxon>Intramacronucleata</taxon>
        <taxon>Oligohymenophorea</taxon>
        <taxon>Peniculida</taxon>
        <taxon>Parameciidae</taxon>
        <taxon>Paramecium</taxon>
    </lineage>
</organism>
<evidence type="ECO:0000259" key="5">
    <source>
        <dbReference type="PROSITE" id="PS50600"/>
    </source>
</evidence>
<evidence type="ECO:0000256" key="2">
    <source>
        <dbReference type="ARBA" id="ARBA00022801"/>
    </source>
</evidence>
<dbReference type="Proteomes" id="UP000683925">
    <property type="component" value="Unassembled WGS sequence"/>
</dbReference>
<dbReference type="GO" id="GO:0005634">
    <property type="term" value="C:nucleus"/>
    <property type="evidence" value="ECO:0007669"/>
    <property type="project" value="TreeGrafter"/>
</dbReference>
<dbReference type="PROSITE" id="PS50600">
    <property type="entry name" value="ULP_PROTEASE"/>
    <property type="match status" value="1"/>
</dbReference>
<dbReference type="GO" id="GO:0016929">
    <property type="term" value="F:deSUMOylase activity"/>
    <property type="evidence" value="ECO:0007669"/>
    <property type="project" value="TreeGrafter"/>
</dbReference>
<protein>
    <recommendedName>
        <fullName evidence="5">Ubiquitin-like protease family profile domain-containing protein</fullName>
    </recommendedName>
</protein>
<dbReference type="InterPro" id="IPR003653">
    <property type="entry name" value="Peptidase_C48_C"/>
</dbReference>
<reference evidence="6" key="1">
    <citation type="submission" date="2021-01" db="EMBL/GenBank/DDBJ databases">
        <authorList>
            <consortium name="Genoscope - CEA"/>
            <person name="William W."/>
        </authorList>
    </citation>
    <scope>NUCLEOTIDE SEQUENCE</scope>
</reference>
<proteinExistence type="predicted"/>
<keyword evidence="2" id="KW-0378">Hydrolase</keyword>
<keyword evidence="1" id="KW-0645">Protease</keyword>
<dbReference type="GO" id="GO:0016926">
    <property type="term" value="P:protein desumoylation"/>
    <property type="evidence" value="ECO:0007669"/>
    <property type="project" value="TreeGrafter"/>
</dbReference>
<name>A0A8S1S9L6_PAROT</name>
<dbReference type="EMBL" id="CAJJDP010000006">
    <property type="protein sequence ID" value="CAD8136485.1"/>
    <property type="molecule type" value="Genomic_DNA"/>
</dbReference>
<dbReference type="PANTHER" id="PTHR12606:SF141">
    <property type="entry name" value="GH15225P-RELATED"/>
    <property type="match status" value="1"/>
</dbReference>